<dbReference type="GeneID" id="54408591"/>
<accession>A0A6A6ACQ2</accession>
<dbReference type="Pfam" id="PF00172">
    <property type="entry name" value="Zn_clus"/>
    <property type="match status" value="1"/>
</dbReference>
<gene>
    <name evidence="4" type="ORF">P153DRAFT_366940</name>
</gene>
<protein>
    <recommendedName>
        <fullName evidence="3">Zn(2)-C6 fungal-type domain-containing protein</fullName>
    </recommendedName>
</protein>
<sequence>MSATRRHGKTDGCWTCKLRRKKCDEHRPICGDCNSLEIACIYGPRPTWMNGEEQQRQKIALLKNEIKRNAANRREKANTSSTIAHGVTTHQFNIISDMVVSNNLLPSEPMDSTMSDDQITTPENNSARALFLSLPYDHQQVGEPSAIETDFIMKYLDFVFPALFPFYRTTLFDPGRSWLLLLLRKSKIAHHSVVSLSCYFFTMALTDADSGGEHTDCKELRWKEVEQHTNKSFDSLRTDVLALDLNLEGTPTTKSEKVEILESIVQVLIFETALGKSAPWNSHLPPAFALFEQIMARSGPSHQVQGESKLASVLLEIGQPLWTRPGHNSHVWSPEQSGFRFCAGLLIFIDVLASTAIQETPKLLGYHPDILARIDEGTSAINDAEVRLSTIVGCRNWVVRSIAEISALNSWRRERLESNSLPIIELVDRASVITNNLRNGILGIQIDPNASPLSYLTRCDASPSPSVSSKSTLIWAHAAQLYLTVVVSGWQLSNTEIRAGVAQIIGLLHTVPAYQLRALAWPLCVAGCLALESEEPLFITLLSNQAKVYTAGALDDARQIMEKVWQIRPMLDPTTWNLASCFSILGSPVLLA</sequence>
<keyword evidence="5" id="KW-1185">Reference proteome</keyword>
<dbReference type="Gene3D" id="4.10.240.10">
    <property type="entry name" value="Zn(2)-C6 fungal-type DNA-binding domain"/>
    <property type="match status" value="1"/>
</dbReference>
<feature type="domain" description="Zn(2)-C6 fungal-type" evidence="3">
    <location>
        <begin position="12"/>
        <end position="42"/>
    </location>
</feature>
<dbReference type="PANTHER" id="PTHR37534">
    <property type="entry name" value="TRANSCRIPTIONAL ACTIVATOR PROTEIN UGA3"/>
    <property type="match status" value="1"/>
</dbReference>
<keyword evidence="2" id="KW-0539">Nucleus</keyword>
<reference evidence="4" key="1">
    <citation type="journal article" date="2020" name="Stud. Mycol.">
        <title>101 Dothideomycetes genomes: a test case for predicting lifestyles and emergence of pathogens.</title>
        <authorList>
            <person name="Haridas S."/>
            <person name="Albert R."/>
            <person name="Binder M."/>
            <person name="Bloem J."/>
            <person name="Labutti K."/>
            <person name="Salamov A."/>
            <person name="Andreopoulos B."/>
            <person name="Baker S."/>
            <person name="Barry K."/>
            <person name="Bills G."/>
            <person name="Bluhm B."/>
            <person name="Cannon C."/>
            <person name="Castanera R."/>
            <person name="Culley D."/>
            <person name="Daum C."/>
            <person name="Ezra D."/>
            <person name="Gonzalez J."/>
            <person name="Henrissat B."/>
            <person name="Kuo A."/>
            <person name="Liang C."/>
            <person name="Lipzen A."/>
            <person name="Lutzoni F."/>
            <person name="Magnuson J."/>
            <person name="Mondo S."/>
            <person name="Nolan M."/>
            <person name="Ohm R."/>
            <person name="Pangilinan J."/>
            <person name="Park H.-J."/>
            <person name="Ramirez L."/>
            <person name="Alfaro M."/>
            <person name="Sun H."/>
            <person name="Tritt A."/>
            <person name="Yoshinaga Y."/>
            <person name="Zwiers L.-H."/>
            <person name="Turgeon B."/>
            <person name="Goodwin S."/>
            <person name="Spatafora J."/>
            <person name="Crous P."/>
            <person name="Grigoriev I."/>
        </authorList>
    </citation>
    <scope>NUCLEOTIDE SEQUENCE</scope>
    <source>
        <strain evidence="4">CBS 119687</strain>
    </source>
</reference>
<dbReference type="PROSITE" id="PS00463">
    <property type="entry name" value="ZN2_CY6_FUNGAL_1"/>
    <property type="match status" value="1"/>
</dbReference>
<dbReference type="RefSeq" id="XP_033523939.1">
    <property type="nucleotide sequence ID" value="XM_033668159.1"/>
</dbReference>
<proteinExistence type="predicted"/>
<evidence type="ECO:0000313" key="5">
    <source>
        <dbReference type="Proteomes" id="UP000799771"/>
    </source>
</evidence>
<dbReference type="InterPro" id="IPR001138">
    <property type="entry name" value="Zn2Cys6_DnaBD"/>
</dbReference>
<dbReference type="GO" id="GO:0005634">
    <property type="term" value="C:nucleus"/>
    <property type="evidence" value="ECO:0007669"/>
    <property type="project" value="UniProtKB-SubCell"/>
</dbReference>
<dbReference type="Proteomes" id="UP000799771">
    <property type="component" value="Unassembled WGS sequence"/>
</dbReference>
<name>A0A6A6ACQ2_9PLEO</name>
<dbReference type="GO" id="GO:0000981">
    <property type="term" value="F:DNA-binding transcription factor activity, RNA polymerase II-specific"/>
    <property type="evidence" value="ECO:0007669"/>
    <property type="project" value="InterPro"/>
</dbReference>
<dbReference type="InterPro" id="IPR021858">
    <property type="entry name" value="Fun_TF"/>
</dbReference>
<dbReference type="CDD" id="cd00067">
    <property type="entry name" value="GAL4"/>
    <property type="match status" value="1"/>
</dbReference>
<evidence type="ECO:0000259" key="3">
    <source>
        <dbReference type="PROSITE" id="PS50048"/>
    </source>
</evidence>
<evidence type="ECO:0000313" key="4">
    <source>
        <dbReference type="EMBL" id="KAF2129550.1"/>
    </source>
</evidence>
<dbReference type="AlphaFoldDB" id="A0A6A6ACQ2"/>
<evidence type="ECO:0000256" key="2">
    <source>
        <dbReference type="ARBA" id="ARBA00023242"/>
    </source>
</evidence>
<dbReference type="SMART" id="SM00066">
    <property type="entry name" value="GAL4"/>
    <property type="match status" value="1"/>
</dbReference>
<dbReference type="OrthoDB" id="5213892at2759"/>
<dbReference type="InterPro" id="IPR036864">
    <property type="entry name" value="Zn2-C6_fun-type_DNA-bd_sf"/>
</dbReference>
<dbReference type="PANTHER" id="PTHR37534:SF20">
    <property type="entry name" value="PRO1A C6 ZINK-FINGER PROTEIN"/>
    <property type="match status" value="1"/>
</dbReference>
<dbReference type="Pfam" id="PF11951">
    <property type="entry name" value="Fungal_trans_2"/>
    <property type="match status" value="1"/>
</dbReference>
<comment type="subcellular location">
    <subcellularLocation>
        <location evidence="1">Nucleus</location>
    </subcellularLocation>
</comment>
<evidence type="ECO:0000256" key="1">
    <source>
        <dbReference type="ARBA" id="ARBA00004123"/>
    </source>
</evidence>
<organism evidence="4 5">
    <name type="scientific">Dothidotthia symphoricarpi CBS 119687</name>
    <dbReference type="NCBI Taxonomy" id="1392245"/>
    <lineage>
        <taxon>Eukaryota</taxon>
        <taxon>Fungi</taxon>
        <taxon>Dikarya</taxon>
        <taxon>Ascomycota</taxon>
        <taxon>Pezizomycotina</taxon>
        <taxon>Dothideomycetes</taxon>
        <taxon>Pleosporomycetidae</taxon>
        <taxon>Pleosporales</taxon>
        <taxon>Dothidotthiaceae</taxon>
        <taxon>Dothidotthia</taxon>
    </lineage>
</organism>
<dbReference type="EMBL" id="ML977506">
    <property type="protein sequence ID" value="KAF2129550.1"/>
    <property type="molecule type" value="Genomic_DNA"/>
</dbReference>
<dbReference type="GO" id="GO:0008270">
    <property type="term" value="F:zinc ion binding"/>
    <property type="evidence" value="ECO:0007669"/>
    <property type="project" value="InterPro"/>
</dbReference>
<dbReference type="SUPFAM" id="SSF57701">
    <property type="entry name" value="Zn2/Cys6 DNA-binding domain"/>
    <property type="match status" value="1"/>
</dbReference>
<dbReference type="PROSITE" id="PS50048">
    <property type="entry name" value="ZN2_CY6_FUNGAL_2"/>
    <property type="match status" value="1"/>
</dbReference>